<dbReference type="Proteomes" id="UP000019373">
    <property type="component" value="Unassembled WGS sequence"/>
</dbReference>
<dbReference type="OrthoDB" id="21416at2759"/>
<dbReference type="Gene3D" id="1.25.40.10">
    <property type="entry name" value="Tetratricopeptide repeat domain"/>
    <property type="match status" value="2"/>
</dbReference>
<dbReference type="InterPro" id="IPR011990">
    <property type="entry name" value="TPR-like_helical_dom_sf"/>
</dbReference>
<dbReference type="SUPFAM" id="SSF48452">
    <property type="entry name" value="TPR-like"/>
    <property type="match status" value="1"/>
</dbReference>
<evidence type="ECO:0000313" key="6">
    <source>
        <dbReference type="Proteomes" id="UP000019373"/>
    </source>
</evidence>
<protein>
    <submittedName>
        <fullName evidence="5">Uncharacterized protein</fullName>
    </submittedName>
</protein>
<accession>U1FYJ7</accession>
<organism evidence="5 6">
    <name type="scientific">Endocarpon pusillum (strain Z07020 / HMAS-L-300199)</name>
    <name type="common">Lichen-forming fungus</name>
    <dbReference type="NCBI Taxonomy" id="1263415"/>
    <lineage>
        <taxon>Eukaryota</taxon>
        <taxon>Fungi</taxon>
        <taxon>Dikarya</taxon>
        <taxon>Ascomycota</taxon>
        <taxon>Pezizomycotina</taxon>
        <taxon>Eurotiomycetes</taxon>
        <taxon>Chaetothyriomycetidae</taxon>
        <taxon>Verrucariales</taxon>
        <taxon>Verrucariaceae</taxon>
        <taxon>Endocarpon</taxon>
    </lineage>
</organism>
<feature type="compositionally biased region" description="Polar residues" evidence="2">
    <location>
        <begin position="1121"/>
        <end position="1132"/>
    </location>
</feature>
<feature type="domain" description="Nephrocystin 3-like N-terminal" evidence="4">
    <location>
        <begin position="301"/>
        <end position="439"/>
    </location>
</feature>
<dbReference type="EMBL" id="KE721364">
    <property type="protein sequence ID" value="ERF69992.1"/>
    <property type="molecule type" value="Genomic_DNA"/>
</dbReference>
<gene>
    <name evidence="5" type="ORF">EPUS_03544</name>
</gene>
<name>U1FYJ7_ENDPU</name>
<dbReference type="PANTHER" id="PTHR10039">
    <property type="entry name" value="AMELOGENIN"/>
    <property type="match status" value="1"/>
</dbReference>
<evidence type="ECO:0000259" key="3">
    <source>
        <dbReference type="Pfam" id="PF24809"/>
    </source>
</evidence>
<dbReference type="InterPro" id="IPR056884">
    <property type="entry name" value="NPHP3-like_N"/>
</dbReference>
<evidence type="ECO:0000259" key="4">
    <source>
        <dbReference type="Pfam" id="PF24883"/>
    </source>
</evidence>
<feature type="compositionally biased region" description="Basic and acidic residues" evidence="2">
    <location>
        <begin position="1111"/>
        <end position="1120"/>
    </location>
</feature>
<dbReference type="GeneID" id="19238584"/>
<sequence length="1190" mass="135838">MASDDSGAVQVVWERAVCIFNTSLTRDPRKRIHTSNSSTGLKACSLSDLHRSTKLAHERCYDKRIPGATNFKKVLHAVNKYALVVDVLIQHQPQVTAVVWGLIRFLIQVSVAELELGALLAEALQAIFTSIGRFEVEARLFFDEPRVLSSIAALFSQLINYLVRANFHFAKRNPVRSVRAAFSPKLSQIWVSIERDTLDLDREIRTALGTRVVRSTQISEAEFLEQKTFREECGRALRRIETFNPEEEFTELKRMLLDLSSCLQSRGRAQDYQEGISAAVRWLEQGTPRVDAIPPREPGTCSGKSVLSSFLAERASISSDIVLTYSFHGSLDQRSAQVAPFIVSLLLQLCRNDAVVSNPRFQYTLQRITSLVRRSNHSLDCSLMVLHSILEDVFEWLPVFVLIVDGLDDCAEQDDSFEPSKYIHKLGTSLNSQVIVLSRASLDLEAVFTNVARISMDCAEIEHDIERYLQQRIDRTPRLHMLKAEILAKFFKDGGRMFLWAKLMLDGLQQCLGTIRVLRERLLRTPVRLFDLYEQQMELNGSKLCSEAKIKRDELLHLLMGLREPLPVQDISAALALDTRTNLNDVQDELIQPATEIERLCRPLVTVIGDVAQFVHMSVKKFLLERKMMWGDSDLFLARKSLSKLSQAQYADWRYAASLLRKNLLVGSVIINSLERSSEESVFYNYACLHWHTHVTALSDPPEDILEKLKSFLTGTEFVTWAEVLFQLKRGAGLGPLIQVRVVLSTWYQRFPRLIEHCVPLDRFFVVPYERLSNELNEVSEDKILPYLPLERLGGYFNVGGQSGADWQKAYDYKRAVADGFEDLLGPRNPLTLRARTSMLQEFFWQKRFPQAERGLCEVATIQQEVSGKEVVDYWITLQLLGLAQFSLTNFEDARRTLEETEEGIGKLVGSSDILFLMTRLYKGYLLERQAELEQASQAYEDIRKRWSPVMDTSNPFSLMLQTAMGSVARKRKQFDKAQELLLEAWAARQHVFTNKINLYVDSAIQLALTYREAGCQKDANEVLDDIEGSEVFDTDFERYCQFIHLRALIELDAGLYERARLALETLLNTERDQNNRELLWVRLDLADILREHGQHDEALMVFAGLIEPIPPHEEPRQDSSTEGQDPSTPSSLGDEPEPIERLRTAEEALRLVRAAQPQAAKRLLVHHGLRWVRLEDFWILQGGPITDTA</sequence>
<dbReference type="InterPro" id="IPR056125">
    <property type="entry name" value="DUF7708"/>
</dbReference>
<dbReference type="RefSeq" id="XP_007804326.1">
    <property type="nucleotide sequence ID" value="XM_007806135.1"/>
</dbReference>
<dbReference type="HOGENOM" id="CLU_008416_0_0_1"/>
<dbReference type="Pfam" id="PF24883">
    <property type="entry name" value="NPHP3_N"/>
    <property type="match status" value="1"/>
</dbReference>
<feature type="region of interest" description="Disordered" evidence="2">
    <location>
        <begin position="1111"/>
        <end position="1139"/>
    </location>
</feature>
<evidence type="ECO:0000256" key="2">
    <source>
        <dbReference type="SAM" id="MobiDB-lite"/>
    </source>
</evidence>
<reference evidence="6" key="1">
    <citation type="journal article" date="2014" name="BMC Genomics">
        <title>Genome characteristics reveal the impact of lichenization on lichen-forming fungus Endocarpon pusillum Hedwig (Verrucariales, Ascomycota).</title>
        <authorList>
            <person name="Wang Y.-Y."/>
            <person name="Liu B."/>
            <person name="Zhang X.-Y."/>
            <person name="Zhou Q.-M."/>
            <person name="Zhang T."/>
            <person name="Li H."/>
            <person name="Yu Y.-F."/>
            <person name="Zhang X.-L."/>
            <person name="Hao X.-Y."/>
            <person name="Wang M."/>
            <person name="Wang L."/>
            <person name="Wei J.-C."/>
        </authorList>
    </citation>
    <scope>NUCLEOTIDE SEQUENCE [LARGE SCALE GENOMIC DNA]</scope>
    <source>
        <strain evidence="6">Z07020 / HMAS-L-300199</strain>
    </source>
</reference>
<dbReference type="PANTHER" id="PTHR10039:SF14">
    <property type="entry name" value="NACHT DOMAIN-CONTAINING PROTEIN"/>
    <property type="match status" value="1"/>
</dbReference>
<keyword evidence="6" id="KW-1185">Reference proteome</keyword>
<evidence type="ECO:0000313" key="5">
    <source>
        <dbReference type="EMBL" id="ERF69992.1"/>
    </source>
</evidence>
<feature type="domain" description="DUF7708" evidence="3">
    <location>
        <begin position="71"/>
        <end position="185"/>
    </location>
</feature>
<keyword evidence="1" id="KW-0677">Repeat</keyword>
<dbReference type="AlphaFoldDB" id="U1FYJ7"/>
<evidence type="ECO:0000256" key="1">
    <source>
        <dbReference type="ARBA" id="ARBA00022737"/>
    </source>
</evidence>
<proteinExistence type="predicted"/>
<dbReference type="Pfam" id="PF24809">
    <property type="entry name" value="DUF7708"/>
    <property type="match status" value="1"/>
</dbReference>
<dbReference type="eggNOG" id="ENOG502SK87">
    <property type="taxonomic scope" value="Eukaryota"/>
</dbReference>